<dbReference type="SMART" id="SM00387">
    <property type="entry name" value="HATPase_c"/>
    <property type="match status" value="1"/>
</dbReference>
<feature type="transmembrane region" description="Helical" evidence="10">
    <location>
        <begin position="162"/>
        <end position="180"/>
    </location>
</feature>
<evidence type="ECO:0000259" key="12">
    <source>
        <dbReference type="PROSITE" id="PS50885"/>
    </source>
</evidence>
<evidence type="ECO:0000256" key="6">
    <source>
        <dbReference type="ARBA" id="ARBA00022741"/>
    </source>
</evidence>
<proteinExistence type="predicted"/>
<organism evidence="13 14">
    <name type="scientific">Microscilla marina ATCC 23134</name>
    <dbReference type="NCBI Taxonomy" id="313606"/>
    <lineage>
        <taxon>Bacteria</taxon>
        <taxon>Pseudomonadati</taxon>
        <taxon>Bacteroidota</taxon>
        <taxon>Cytophagia</taxon>
        <taxon>Cytophagales</taxon>
        <taxon>Microscillaceae</taxon>
        <taxon>Microscilla</taxon>
    </lineage>
</organism>
<dbReference type="InterPro" id="IPR036890">
    <property type="entry name" value="HATPase_C_sf"/>
</dbReference>
<evidence type="ECO:0000256" key="8">
    <source>
        <dbReference type="ARBA" id="ARBA00022840"/>
    </source>
</evidence>
<evidence type="ECO:0000256" key="4">
    <source>
        <dbReference type="ARBA" id="ARBA00022553"/>
    </source>
</evidence>
<dbReference type="InterPro" id="IPR050351">
    <property type="entry name" value="BphY/WalK/GraS-like"/>
</dbReference>
<evidence type="ECO:0000313" key="13">
    <source>
        <dbReference type="EMBL" id="EAY31885.1"/>
    </source>
</evidence>
<feature type="domain" description="HAMP" evidence="12">
    <location>
        <begin position="185"/>
        <end position="240"/>
    </location>
</feature>
<sequence>MNFFNHLSLRRKVVSISLIVTLFALGVGFGLFLWQSISLFEGNLKDKVIANASLTASFCTTPLAIDDRKGLRHILAKFKDFPEVTQACIYNRRGKIYATYRQKSTDPHSFSAFHKQLIPSAQFKDGFLHVHQPVLYNNRDYLGLVYLKVSTRYLQRKVNQEMFILGGVLVLLLVVCYLLARSLQGVVSNPVEELINIIDQISEKGDYTLRAQRQKRGNDEITKLYDQFNHMLEQIEWRQQQEQKSRKKYQGLFQNSVIGIVRADFNSGEMLEANPRFWEIMQLSPRTKLDNEVVNYAQEDLSRIKELLLQQGFIRQEEVQVTLQNQHSLWLSISGRLTPQQQFEGVIQDITSQKARSMELKQANHELDNFVYHASHEFRAPLRSILGLAHLIKQEQDRGHIMHCVDLIVQSTQSLDEVVQNALALTKNKRVDSTFTAIHWKAKLQTFLDNLTDFKNTDRIKVDLKVQQKSAFYADLSRINIILGELLTNSLRFTRHLEQPLISVDVTVDDFKAVLVIQDNGEGIPAQELPKIFDMFYRGSESSQGSGLGLYIVKNAVQKLNGHISVESTVQQGTIFRVEIPNQGKPNTITGTKKINAPPN</sequence>
<dbReference type="CDD" id="cd06225">
    <property type="entry name" value="HAMP"/>
    <property type="match status" value="1"/>
</dbReference>
<dbReference type="InterPro" id="IPR004358">
    <property type="entry name" value="Sig_transdc_His_kin-like_C"/>
</dbReference>
<comment type="subcellular location">
    <subcellularLocation>
        <location evidence="2">Membrane</location>
    </subcellularLocation>
</comment>
<evidence type="ECO:0000313" key="14">
    <source>
        <dbReference type="Proteomes" id="UP000004095"/>
    </source>
</evidence>
<dbReference type="Gene3D" id="1.10.287.130">
    <property type="match status" value="1"/>
</dbReference>
<dbReference type="Pfam" id="PF02518">
    <property type="entry name" value="HATPase_c"/>
    <property type="match status" value="1"/>
</dbReference>
<protein>
    <recommendedName>
        <fullName evidence="3">histidine kinase</fullName>
        <ecNumber evidence="3">2.7.13.3</ecNumber>
    </recommendedName>
</protein>
<dbReference type="SUPFAM" id="SSF55874">
    <property type="entry name" value="ATPase domain of HSP90 chaperone/DNA topoisomerase II/histidine kinase"/>
    <property type="match status" value="1"/>
</dbReference>
<feature type="transmembrane region" description="Helical" evidence="10">
    <location>
        <begin position="48"/>
        <end position="65"/>
    </location>
</feature>
<dbReference type="PANTHER" id="PTHR42878:SF7">
    <property type="entry name" value="SENSOR HISTIDINE KINASE GLRK"/>
    <property type="match status" value="1"/>
</dbReference>
<dbReference type="GO" id="GO:0005524">
    <property type="term" value="F:ATP binding"/>
    <property type="evidence" value="ECO:0007669"/>
    <property type="project" value="UniProtKB-KW"/>
</dbReference>
<dbReference type="PROSITE" id="PS50109">
    <property type="entry name" value="HIS_KIN"/>
    <property type="match status" value="1"/>
</dbReference>
<dbReference type="CDD" id="cd00075">
    <property type="entry name" value="HATPase"/>
    <property type="match status" value="1"/>
</dbReference>
<dbReference type="Proteomes" id="UP000004095">
    <property type="component" value="Unassembled WGS sequence"/>
</dbReference>
<keyword evidence="9" id="KW-0902">Two-component regulatory system</keyword>
<dbReference type="SUPFAM" id="SSF158472">
    <property type="entry name" value="HAMP domain-like"/>
    <property type="match status" value="1"/>
</dbReference>
<dbReference type="InterPro" id="IPR003660">
    <property type="entry name" value="HAMP_dom"/>
</dbReference>
<dbReference type="SUPFAM" id="SSF47384">
    <property type="entry name" value="Homodimeric domain of signal transducing histidine kinase"/>
    <property type="match status" value="1"/>
</dbReference>
<dbReference type="EC" id="2.7.13.3" evidence="3"/>
<dbReference type="GO" id="GO:0007234">
    <property type="term" value="P:osmosensory signaling via phosphorelay pathway"/>
    <property type="evidence" value="ECO:0007669"/>
    <property type="project" value="TreeGrafter"/>
</dbReference>
<dbReference type="Gene3D" id="3.30.565.10">
    <property type="entry name" value="Histidine kinase-like ATPase, C-terminal domain"/>
    <property type="match status" value="1"/>
</dbReference>
<dbReference type="SUPFAM" id="SSF55785">
    <property type="entry name" value="PYP-like sensor domain (PAS domain)"/>
    <property type="match status" value="1"/>
</dbReference>
<dbReference type="Pfam" id="PF00672">
    <property type="entry name" value="HAMP"/>
    <property type="match status" value="1"/>
</dbReference>
<dbReference type="InterPro" id="IPR005467">
    <property type="entry name" value="His_kinase_dom"/>
</dbReference>
<evidence type="ECO:0000256" key="1">
    <source>
        <dbReference type="ARBA" id="ARBA00000085"/>
    </source>
</evidence>
<dbReference type="PANTHER" id="PTHR42878">
    <property type="entry name" value="TWO-COMPONENT HISTIDINE KINASE"/>
    <property type="match status" value="1"/>
</dbReference>
<evidence type="ECO:0000256" key="10">
    <source>
        <dbReference type="SAM" id="Phobius"/>
    </source>
</evidence>
<evidence type="ECO:0000256" key="5">
    <source>
        <dbReference type="ARBA" id="ARBA00022679"/>
    </source>
</evidence>
<comment type="caution">
    <text evidence="13">The sequence shown here is derived from an EMBL/GenBank/DDBJ whole genome shotgun (WGS) entry which is preliminary data.</text>
</comment>
<dbReference type="Pfam" id="PF00512">
    <property type="entry name" value="HisKA"/>
    <property type="match status" value="1"/>
</dbReference>
<dbReference type="InterPro" id="IPR003594">
    <property type="entry name" value="HATPase_dom"/>
</dbReference>
<dbReference type="SMART" id="SM00304">
    <property type="entry name" value="HAMP"/>
    <property type="match status" value="1"/>
</dbReference>
<evidence type="ECO:0000256" key="7">
    <source>
        <dbReference type="ARBA" id="ARBA00022777"/>
    </source>
</evidence>
<evidence type="ECO:0000256" key="9">
    <source>
        <dbReference type="ARBA" id="ARBA00023012"/>
    </source>
</evidence>
<name>A1ZC83_MICM2</name>
<dbReference type="InterPro" id="IPR003661">
    <property type="entry name" value="HisK_dim/P_dom"/>
</dbReference>
<dbReference type="GO" id="GO:0000156">
    <property type="term" value="F:phosphorelay response regulator activity"/>
    <property type="evidence" value="ECO:0007669"/>
    <property type="project" value="TreeGrafter"/>
</dbReference>
<keyword evidence="7" id="KW-0418">Kinase</keyword>
<keyword evidence="6" id="KW-0547">Nucleotide-binding</keyword>
<keyword evidence="10" id="KW-0812">Transmembrane</keyword>
<dbReference type="InterPro" id="IPR035965">
    <property type="entry name" value="PAS-like_dom_sf"/>
</dbReference>
<keyword evidence="14" id="KW-1185">Reference proteome</keyword>
<evidence type="ECO:0000259" key="11">
    <source>
        <dbReference type="PROSITE" id="PS50109"/>
    </source>
</evidence>
<dbReference type="AlphaFoldDB" id="A1ZC83"/>
<dbReference type="RefSeq" id="WP_002692659.1">
    <property type="nucleotide sequence ID" value="NZ_AAWS01000001.1"/>
</dbReference>
<keyword evidence="8" id="KW-0067">ATP-binding</keyword>
<dbReference type="eggNOG" id="COG4251">
    <property type="taxonomic scope" value="Bacteria"/>
</dbReference>
<feature type="transmembrane region" description="Helical" evidence="10">
    <location>
        <begin position="12"/>
        <end position="36"/>
    </location>
</feature>
<dbReference type="GO" id="GO:0016020">
    <property type="term" value="C:membrane"/>
    <property type="evidence" value="ECO:0007669"/>
    <property type="project" value="UniProtKB-SubCell"/>
</dbReference>
<dbReference type="GO" id="GO:0030295">
    <property type="term" value="F:protein kinase activator activity"/>
    <property type="evidence" value="ECO:0007669"/>
    <property type="project" value="TreeGrafter"/>
</dbReference>
<reference evidence="13 14" key="1">
    <citation type="submission" date="2007-01" db="EMBL/GenBank/DDBJ databases">
        <authorList>
            <person name="Haygood M."/>
            <person name="Podell S."/>
            <person name="Anderson C."/>
            <person name="Hopkinson B."/>
            <person name="Roe K."/>
            <person name="Barbeau K."/>
            <person name="Gaasterland T."/>
            <person name="Ferriera S."/>
            <person name="Johnson J."/>
            <person name="Kravitz S."/>
            <person name="Beeson K."/>
            <person name="Sutton G."/>
            <person name="Rogers Y.-H."/>
            <person name="Friedman R."/>
            <person name="Frazier M."/>
            <person name="Venter J.C."/>
        </authorList>
    </citation>
    <scope>NUCLEOTIDE SEQUENCE [LARGE SCALE GENOMIC DNA]</scope>
    <source>
        <strain evidence="13 14">ATCC 23134</strain>
    </source>
</reference>
<dbReference type="SMART" id="SM00388">
    <property type="entry name" value="HisKA"/>
    <property type="match status" value="1"/>
</dbReference>
<dbReference type="OrthoDB" id="1522284at2"/>
<keyword evidence="4" id="KW-0597">Phosphoprotein</keyword>
<evidence type="ECO:0000256" key="2">
    <source>
        <dbReference type="ARBA" id="ARBA00004370"/>
    </source>
</evidence>
<evidence type="ECO:0000256" key="3">
    <source>
        <dbReference type="ARBA" id="ARBA00012438"/>
    </source>
</evidence>
<dbReference type="InterPro" id="IPR036097">
    <property type="entry name" value="HisK_dim/P_sf"/>
</dbReference>
<dbReference type="CDD" id="cd00082">
    <property type="entry name" value="HisKA"/>
    <property type="match status" value="1"/>
</dbReference>
<keyword evidence="10" id="KW-0472">Membrane</keyword>
<dbReference type="eggNOG" id="COG3850">
    <property type="taxonomic scope" value="Bacteria"/>
</dbReference>
<accession>A1ZC83</accession>
<dbReference type="PROSITE" id="PS50885">
    <property type="entry name" value="HAMP"/>
    <property type="match status" value="1"/>
</dbReference>
<keyword evidence="10" id="KW-1133">Transmembrane helix</keyword>
<comment type="catalytic activity">
    <reaction evidence="1">
        <text>ATP + protein L-histidine = ADP + protein N-phospho-L-histidine.</text>
        <dbReference type="EC" id="2.7.13.3"/>
    </reaction>
</comment>
<gene>
    <name evidence="13" type="ORF">M23134_01914</name>
</gene>
<dbReference type="Gene3D" id="3.30.450.20">
    <property type="entry name" value="PAS domain"/>
    <property type="match status" value="1"/>
</dbReference>
<dbReference type="GO" id="GO:0000155">
    <property type="term" value="F:phosphorelay sensor kinase activity"/>
    <property type="evidence" value="ECO:0007669"/>
    <property type="project" value="InterPro"/>
</dbReference>
<dbReference type="PRINTS" id="PR00344">
    <property type="entry name" value="BCTRLSENSOR"/>
</dbReference>
<dbReference type="Gene3D" id="6.10.340.10">
    <property type="match status" value="1"/>
</dbReference>
<feature type="domain" description="Histidine kinase" evidence="11">
    <location>
        <begin position="373"/>
        <end position="584"/>
    </location>
</feature>
<dbReference type="EMBL" id="AAWS01000001">
    <property type="protein sequence ID" value="EAY31885.1"/>
    <property type="molecule type" value="Genomic_DNA"/>
</dbReference>
<keyword evidence="5" id="KW-0808">Transferase</keyword>